<reference evidence="1 3" key="1">
    <citation type="journal article" date="2011" name="Nature">
        <title>The Medicago genome provides insight into the evolution of rhizobial symbioses.</title>
        <authorList>
            <person name="Young N.D."/>
            <person name="Debelle F."/>
            <person name="Oldroyd G.E."/>
            <person name="Geurts R."/>
            <person name="Cannon S.B."/>
            <person name="Udvardi M.K."/>
            <person name="Benedito V.A."/>
            <person name="Mayer K.F."/>
            <person name="Gouzy J."/>
            <person name="Schoof H."/>
            <person name="Van de Peer Y."/>
            <person name="Proost S."/>
            <person name="Cook D.R."/>
            <person name="Meyers B.C."/>
            <person name="Spannagl M."/>
            <person name="Cheung F."/>
            <person name="De Mita S."/>
            <person name="Krishnakumar V."/>
            <person name="Gundlach H."/>
            <person name="Zhou S."/>
            <person name="Mudge J."/>
            <person name="Bharti A.K."/>
            <person name="Murray J.D."/>
            <person name="Naoumkina M.A."/>
            <person name="Rosen B."/>
            <person name="Silverstein K.A."/>
            <person name="Tang H."/>
            <person name="Rombauts S."/>
            <person name="Zhao P.X."/>
            <person name="Zhou P."/>
            <person name="Barbe V."/>
            <person name="Bardou P."/>
            <person name="Bechner M."/>
            <person name="Bellec A."/>
            <person name="Berger A."/>
            <person name="Berges H."/>
            <person name="Bidwell S."/>
            <person name="Bisseling T."/>
            <person name="Choisne N."/>
            <person name="Couloux A."/>
            <person name="Denny R."/>
            <person name="Deshpande S."/>
            <person name="Dai X."/>
            <person name="Doyle J.J."/>
            <person name="Dudez A.M."/>
            <person name="Farmer A.D."/>
            <person name="Fouteau S."/>
            <person name="Franken C."/>
            <person name="Gibelin C."/>
            <person name="Gish J."/>
            <person name="Goldstein S."/>
            <person name="Gonzalez A.J."/>
            <person name="Green P.J."/>
            <person name="Hallab A."/>
            <person name="Hartog M."/>
            <person name="Hua A."/>
            <person name="Humphray S.J."/>
            <person name="Jeong D.H."/>
            <person name="Jing Y."/>
            <person name="Jocker A."/>
            <person name="Kenton S.M."/>
            <person name="Kim D.J."/>
            <person name="Klee K."/>
            <person name="Lai H."/>
            <person name="Lang C."/>
            <person name="Lin S."/>
            <person name="Macmil S.L."/>
            <person name="Magdelenat G."/>
            <person name="Matthews L."/>
            <person name="McCorrison J."/>
            <person name="Monaghan E.L."/>
            <person name="Mun J.H."/>
            <person name="Najar F.Z."/>
            <person name="Nicholson C."/>
            <person name="Noirot C."/>
            <person name="O'Bleness M."/>
            <person name="Paule C.R."/>
            <person name="Poulain J."/>
            <person name="Prion F."/>
            <person name="Qin B."/>
            <person name="Qu C."/>
            <person name="Retzel E.F."/>
            <person name="Riddle C."/>
            <person name="Sallet E."/>
            <person name="Samain S."/>
            <person name="Samson N."/>
            <person name="Sanders I."/>
            <person name="Saurat O."/>
            <person name="Scarpelli C."/>
            <person name="Schiex T."/>
            <person name="Segurens B."/>
            <person name="Severin A.J."/>
            <person name="Sherrier D.J."/>
            <person name="Shi R."/>
            <person name="Sims S."/>
            <person name="Singer S.R."/>
            <person name="Sinharoy S."/>
            <person name="Sterck L."/>
            <person name="Viollet A."/>
            <person name="Wang B.B."/>
            <person name="Wang K."/>
            <person name="Wang M."/>
            <person name="Wang X."/>
            <person name="Warfsmann J."/>
            <person name="Weissenbach J."/>
            <person name="White D.D."/>
            <person name="White J.D."/>
            <person name="Wiley G.B."/>
            <person name="Wincker P."/>
            <person name="Xing Y."/>
            <person name="Yang L."/>
            <person name="Yao Z."/>
            <person name="Ying F."/>
            <person name="Zhai J."/>
            <person name="Zhou L."/>
            <person name="Zuber A."/>
            <person name="Denarie J."/>
            <person name="Dixon R.A."/>
            <person name="May G.D."/>
            <person name="Schwartz D.C."/>
            <person name="Rogers J."/>
            <person name="Quetier F."/>
            <person name="Town C.D."/>
            <person name="Roe B.A."/>
        </authorList>
    </citation>
    <scope>NUCLEOTIDE SEQUENCE [LARGE SCALE GENOMIC DNA]</scope>
    <source>
        <strain evidence="1">A17</strain>
        <strain evidence="2 3">cv. Jemalong A17</strain>
    </source>
</reference>
<dbReference type="EMBL" id="CM001217">
    <property type="protein sequence ID" value="KEH43771.1"/>
    <property type="molecule type" value="Genomic_DNA"/>
</dbReference>
<dbReference type="AlphaFoldDB" id="A0A072VQ33"/>
<proteinExistence type="predicted"/>
<dbReference type="HOGENOM" id="CLU_2362854_0_0_1"/>
<organism evidence="1 3">
    <name type="scientific">Medicago truncatula</name>
    <name type="common">Barrel medic</name>
    <name type="synonym">Medicago tribuloides</name>
    <dbReference type="NCBI Taxonomy" id="3880"/>
    <lineage>
        <taxon>Eukaryota</taxon>
        <taxon>Viridiplantae</taxon>
        <taxon>Streptophyta</taxon>
        <taxon>Embryophyta</taxon>
        <taxon>Tracheophyta</taxon>
        <taxon>Spermatophyta</taxon>
        <taxon>Magnoliopsida</taxon>
        <taxon>eudicotyledons</taxon>
        <taxon>Gunneridae</taxon>
        <taxon>Pentapetalae</taxon>
        <taxon>rosids</taxon>
        <taxon>fabids</taxon>
        <taxon>Fabales</taxon>
        <taxon>Fabaceae</taxon>
        <taxon>Papilionoideae</taxon>
        <taxon>50 kb inversion clade</taxon>
        <taxon>NPAAA clade</taxon>
        <taxon>Hologalegina</taxon>
        <taxon>IRL clade</taxon>
        <taxon>Trifolieae</taxon>
        <taxon>Medicago</taxon>
    </lineage>
</organism>
<reference evidence="1 3" key="2">
    <citation type="journal article" date="2014" name="BMC Genomics">
        <title>An improved genome release (version Mt4.0) for the model legume Medicago truncatula.</title>
        <authorList>
            <person name="Tang H."/>
            <person name="Krishnakumar V."/>
            <person name="Bidwell S."/>
            <person name="Rosen B."/>
            <person name="Chan A."/>
            <person name="Zhou S."/>
            <person name="Gentzbittel L."/>
            <person name="Childs K.L."/>
            <person name="Yandell M."/>
            <person name="Gundlach H."/>
            <person name="Mayer K.F."/>
            <person name="Schwartz D.C."/>
            <person name="Town C.D."/>
        </authorList>
    </citation>
    <scope>GENOME REANNOTATION</scope>
    <source>
        <strain evidence="1">A17</strain>
        <strain evidence="2 3">cv. Jemalong A17</strain>
    </source>
</reference>
<evidence type="ECO:0000313" key="2">
    <source>
        <dbReference type="EnsemblPlants" id="KEH43771"/>
    </source>
</evidence>
<dbReference type="Proteomes" id="UP000002051">
    <property type="component" value="Unassembled WGS sequence"/>
</dbReference>
<sequence>MVVVVDKERACLRLMMLGSGGVSLPKQPKKEQVRVVGPSLPQNTTSHTPLARICLTFTVEADAILHLNSFATLRAQYSLCRYQKAPTTFIIHSKAE</sequence>
<protein>
    <submittedName>
        <fullName evidence="1 2">Uncharacterized protein</fullName>
    </submittedName>
</protein>
<evidence type="ECO:0000313" key="3">
    <source>
        <dbReference type="Proteomes" id="UP000002051"/>
    </source>
</evidence>
<gene>
    <name evidence="1" type="ordered locus">MTR_1g102620</name>
</gene>
<evidence type="ECO:0000313" key="1">
    <source>
        <dbReference type="EMBL" id="KEH43771.1"/>
    </source>
</evidence>
<dbReference type="EnsemblPlants" id="KEH43771">
    <property type="protein sequence ID" value="KEH43771"/>
    <property type="gene ID" value="MTR_1g102620"/>
</dbReference>
<keyword evidence="3" id="KW-1185">Reference proteome</keyword>
<accession>A0A072VQ33</accession>
<reference evidence="2" key="3">
    <citation type="submission" date="2015-04" db="UniProtKB">
        <authorList>
            <consortium name="EnsemblPlants"/>
        </authorList>
    </citation>
    <scope>IDENTIFICATION</scope>
    <source>
        <strain evidence="2">cv. Jemalong A17</strain>
    </source>
</reference>
<name>A0A072VQ33_MEDTR</name>